<dbReference type="InterPro" id="IPR017981">
    <property type="entry name" value="GPCR_2-like_7TM"/>
</dbReference>
<evidence type="ECO:0000256" key="10">
    <source>
        <dbReference type="ARBA" id="ARBA00023170"/>
    </source>
</evidence>
<feature type="compositionally biased region" description="Low complexity" evidence="13">
    <location>
        <begin position="920"/>
        <end position="935"/>
    </location>
</feature>
<feature type="domain" description="GAIN-B" evidence="15">
    <location>
        <begin position="226"/>
        <end position="410"/>
    </location>
</feature>
<keyword evidence="10" id="KW-0675">Receptor</keyword>
<keyword evidence="3" id="KW-0597">Phosphoprotein</keyword>
<evidence type="ECO:0000256" key="11">
    <source>
        <dbReference type="ARBA" id="ARBA00023180"/>
    </source>
</evidence>
<dbReference type="Pfam" id="PF00002">
    <property type="entry name" value="7tm_2"/>
    <property type="match status" value="1"/>
</dbReference>
<keyword evidence="11" id="KW-0325">Glycoprotein</keyword>
<evidence type="ECO:0000259" key="15">
    <source>
        <dbReference type="PROSITE" id="PS50221"/>
    </source>
</evidence>
<dbReference type="InterPro" id="IPR036445">
    <property type="entry name" value="GPCR_2_extracell_dom_sf"/>
</dbReference>
<dbReference type="Proteomes" id="UP000694941">
    <property type="component" value="Unplaced"/>
</dbReference>
<evidence type="ECO:0000256" key="12">
    <source>
        <dbReference type="ARBA" id="ARBA00023224"/>
    </source>
</evidence>
<feature type="transmembrane region" description="Helical" evidence="14">
    <location>
        <begin position="563"/>
        <end position="590"/>
    </location>
</feature>
<dbReference type="SUPFAM" id="SSF81321">
    <property type="entry name" value="Family A G protein-coupled receptor-like"/>
    <property type="match status" value="1"/>
</dbReference>
<dbReference type="PANTHER" id="PTHR12011:SF347">
    <property type="entry name" value="FI21270P1-RELATED"/>
    <property type="match status" value="1"/>
</dbReference>
<dbReference type="InterPro" id="IPR000832">
    <property type="entry name" value="GPCR_2_secretin-like"/>
</dbReference>
<dbReference type="InterPro" id="IPR046338">
    <property type="entry name" value="GAIN_dom_sf"/>
</dbReference>
<evidence type="ECO:0000259" key="16">
    <source>
        <dbReference type="PROSITE" id="PS50227"/>
    </source>
</evidence>
<dbReference type="GeneID" id="106465446"/>
<dbReference type="Pfam" id="PF16489">
    <property type="entry name" value="GAIN"/>
    <property type="match status" value="1"/>
</dbReference>
<evidence type="ECO:0000256" key="5">
    <source>
        <dbReference type="ARBA" id="ARBA00022729"/>
    </source>
</evidence>
<keyword evidence="12" id="KW-0807">Transducer</keyword>
<dbReference type="PRINTS" id="PR00249">
    <property type="entry name" value="GPCRSECRETIN"/>
</dbReference>
<evidence type="ECO:0000256" key="8">
    <source>
        <dbReference type="ARBA" id="ARBA00023136"/>
    </source>
</evidence>
<feature type="transmembrane region" description="Helical" evidence="14">
    <location>
        <begin position="640"/>
        <end position="662"/>
    </location>
</feature>
<evidence type="ECO:0000256" key="9">
    <source>
        <dbReference type="ARBA" id="ARBA00023157"/>
    </source>
</evidence>
<feature type="domain" description="G-protein coupled receptors family 2 profile 1" evidence="16">
    <location>
        <begin position="46"/>
        <end position="103"/>
    </location>
</feature>
<dbReference type="InterPro" id="IPR017983">
    <property type="entry name" value="GPCR_2_secretin-like_CS"/>
</dbReference>
<feature type="region of interest" description="Disordered" evidence="13">
    <location>
        <begin position="919"/>
        <end position="955"/>
    </location>
</feature>
<keyword evidence="4 14" id="KW-0812">Transmembrane</keyword>
<sequence length="1021" mass="115159">MGEFSSSTGLLDRTSTLKTVFHLHTETTPTFHNWQPSPSFSEREEFCAPTMARNILWNWTRQGEVAVQQCPGGSTGRSRWQCGSSPPRWVGSFPDLSNCQSTWVESLKRRINGGDSVVGIAAELAVITRTKPLFGGDITQTLVILHRLVSKLEDRVQEITDDKQRYQVIREMLQSVQEVSSNLLEEFQNQSWLDLPVSQQRLATSALIQRLEQITWLLADSQSYGRRFSRAESNILVSIRLVETWAASVVYFPVPEDVEGTRWYRMEDSILLPAAALLGSALNGVVKVVFVAYNRVEEFLSLEINLPVDMGSTVSSVTGLTNSTQVINSRLISASVDNFRMVKLHQPVTVTLRHLQEENMSNPRCVFWDFDSRQWSTKGCWLRKTNTTHTVCSCNHLTNFALVMEVTVNQAKRTENVAVRIIFTVGCALALFFLLVTFVILQFVRNLQGVRSTIHKNISLCLFLAEAVFIGGIDQINNRILCGVVAGLLHYFLLVVFVWMFLESFQLFLMVMKTFKAEKSRWKWYCFLGYGFPVVVVGVSAIVDPYSYGTMSFCWLKMKNYYVFSFVGPALAFVVVCVFFLVLILCQVCYKVQNAHTIKNKEPTKASNVRIWCREALLIVLVTSLTWGSALWFLFEGTSLTAYVFAVLNCLQGVIIFIIFCIRDLEVRKAFWKTHHQVDWLPKCCRKSKTQDSQPSLYVHTNGLMTAAPVPSISGQHSLPRPPWRLLKDHQTWDTRSTIMNSITPDLPFIPMVGLQTDDLRLKNWLSASYRKMNQGKRSVLLVDRATFIGGSSSVDNSAFLRYPSQGMITTVDRPQQIYPHHPCDTYPSRIDHVYETVAADSVIRRKNGASNSWATQDNDEESSQVENWPIRRVLKDELVSKHCDHPFESTSMLTSLGAPRTRHLTLFPEGYLHTQNAYSGISSPSDSDVSGSSSENEQYGISSSVSPDLASTSSVDVAPDSQLLQSMPNLHTWEGSSTPSFPHVLKYPSDNTVLNPGVGEDPEEIRAACCPTETKHSYER</sequence>
<evidence type="ECO:0000256" key="1">
    <source>
        <dbReference type="ARBA" id="ARBA00004651"/>
    </source>
</evidence>
<protein>
    <submittedName>
        <fullName evidence="19">Adhesion G protein-coupled receptor L3-like isoform X1</fullName>
    </submittedName>
</protein>
<dbReference type="SMART" id="SM00008">
    <property type="entry name" value="HormR"/>
    <property type="match status" value="1"/>
</dbReference>
<dbReference type="PROSITE" id="PS50227">
    <property type="entry name" value="G_PROTEIN_RECEP_F2_3"/>
    <property type="match status" value="1"/>
</dbReference>
<dbReference type="PROSITE" id="PS50261">
    <property type="entry name" value="G_PROTEIN_RECEP_F2_4"/>
    <property type="match status" value="1"/>
</dbReference>
<dbReference type="PANTHER" id="PTHR12011">
    <property type="entry name" value="ADHESION G-PROTEIN COUPLED RECEPTOR"/>
    <property type="match status" value="1"/>
</dbReference>
<dbReference type="InterPro" id="IPR057244">
    <property type="entry name" value="GAIN_B"/>
</dbReference>
<organism evidence="18 19">
    <name type="scientific">Limulus polyphemus</name>
    <name type="common">Atlantic horseshoe crab</name>
    <dbReference type="NCBI Taxonomy" id="6850"/>
    <lineage>
        <taxon>Eukaryota</taxon>
        <taxon>Metazoa</taxon>
        <taxon>Ecdysozoa</taxon>
        <taxon>Arthropoda</taxon>
        <taxon>Chelicerata</taxon>
        <taxon>Merostomata</taxon>
        <taxon>Xiphosura</taxon>
        <taxon>Limulidae</taxon>
        <taxon>Limulus</taxon>
    </lineage>
</organism>
<dbReference type="RefSeq" id="XP_022249436.1">
    <property type="nucleotide sequence ID" value="XM_022393728.1"/>
</dbReference>
<dbReference type="Pfam" id="PF01825">
    <property type="entry name" value="GPS"/>
    <property type="match status" value="1"/>
</dbReference>
<accession>A0ABM1T0N0</accession>
<dbReference type="InterPro" id="IPR001879">
    <property type="entry name" value="GPCR_2_extracellular_dom"/>
</dbReference>
<evidence type="ECO:0000256" key="13">
    <source>
        <dbReference type="SAM" id="MobiDB-lite"/>
    </source>
</evidence>
<comment type="subcellular location">
    <subcellularLocation>
        <location evidence="1">Cell membrane</location>
        <topology evidence="1">Multi-pass membrane protein</topology>
    </subcellularLocation>
</comment>
<evidence type="ECO:0000256" key="2">
    <source>
        <dbReference type="ARBA" id="ARBA00022475"/>
    </source>
</evidence>
<feature type="transmembrane region" description="Helical" evidence="14">
    <location>
        <begin position="611"/>
        <end position="634"/>
    </location>
</feature>
<feature type="transmembrane region" description="Helical" evidence="14">
    <location>
        <begin position="488"/>
        <end position="512"/>
    </location>
</feature>
<evidence type="ECO:0000313" key="18">
    <source>
        <dbReference type="Proteomes" id="UP000694941"/>
    </source>
</evidence>
<keyword evidence="2" id="KW-1003">Cell membrane</keyword>
<evidence type="ECO:0000256" key="14">
    <source>
        <dbReference type="SAM" id="Phobius"/>
    </source>
</evidence>
<keyword evidence="9" id="KW-1015">Disulfide bond</keyword>
<keyword evidence="5" id="KW-0732">Signal</keyword>
<keyword evidence="8 14" id="KW-0472">Membrane</keyword>
<dbReference type="InterPro" id="IPR000203">
    <property type="entry name" value="GPS"/>
</dbReference>
<feature type="transmembrane region" description="Helical" evidence="14">
    <location>
        <begin position="524"/>
        <end position="543"/>
    </location>
</feature>
<feature type="domain" description="G-protein coupled receptors family 2 profile 2" evidence="17">
    <location>
        <begin position="419"/>
        <end position="664"/>
    </location>
</feature>
<dbReference type="Gene3D" id="2.60.220.50">
    <property type="match status" value="1"/>
</dbReference>
<dbReference type="Gene3D" id="4.10.1240.10">
    <property type="entry name" value="GPCR, family 2, extracellular hormone receptor domain"/>
    <property type="match status" value="1"/>
</dbReference>
<dbReference type="InterPro" id="IPR032471">
    <property type="entry name" value="AGRL2-4_GAIN_subdom_A"/>
</dbReference>
<feature type="transmembrane region" description="Helical" evidence="14">
    <location>
        <begin position="457"/>
        <end position="476"/>
    </location>
</feature>
<evidence type="ECO:0000256" key="3">
    <source>
        <dbReference type="ARBA" id="ARBA00022553"/>
    </source>
</evidence>
<evidence type="ECO:0000256" key="6">
    <source>
        <dbReference type="ARBA" id="ARBA00022989"/>
    </source>
</evidence>
<evidence type="ECO:0000259" key="17">
    <source>
        <dbReference type="PROSITE" id="PS50261"/>
    </source>
</evidence>
<keyword evidence="7" id="KW-0297">G-protein coupled receptor</keyword>
<dbReference type="PROSITE" id="PS00650">
    <property type="entry name" value="G_PROTEIN_RECEP_F2_2"/>
    <property type="match status" value="1"/>
</dbReference>
<keyword evidence="6 14" id="KW-1133">Transmembrane helix</keyword>
<dbReference type="SMART" id="SM00303">
    <property type="entry name" value="GPS"/>
    <property type="match status" value="1"/>
</dbReference>
<gene>
    <name evidence="19" type="primary">LOC106465446</name>
</gene>
<feature type="transmembrane region" description="Helical" evidence="14">
    <location>
        <begin position="421"/>
        <end position="445"/>
    </location>
</feature>
<evidence type="ECO:0000256" key="7">
    <source>
        <dbReference type="ARBA" id="ARBA00023040"/>
    </source>
</evidence>
<dbReference type="Gene3D" id="1.20.1070.10">
    <property type="entry name" value="Rhodopsin 7-helix transmembrane proteins"/>
    <property type="match status" value="1"/>
</dbReference>
<feature type="compositionally biased region" description="Polar residues" evidence="13">
    <location>
        <begin position="936"/>
        <end position="955"/>
    </location>
</feature>
<evidence type="ECO:0000256" key="4">
    <source>
        <dbReference type="ARBA" id="ARBA00022692"/>
    </source>
</evidence>
<feature type="region of interest" description="Disordered" evidence="13">
    <location>
        <begin position="993"/>
        <end position="1021"/>
    </location>
</feature>
<dbReference type="Gene3D" id="1.25.40.610">
    <property type="match status" value="1"/>
</dbReference>
<name>A0ABM1T0N0_LIMPO</name>
<keyword evidence="18" id="KW-1185">Reference proteome</keyword>
<dbReference type="PROSITE" id="PS50221">
    <property type="entry name" value="GAIN_B"/>
    <property type="match status" value="1"/>
</dbReference>
<reference evidence="19" key="1">
    <citation type="submission" date="2025-08" db="UniProtKB">
        <authorList>
            <consortium name="RefSeq"/>
        </authorList>
    </citation>
    <scope>IDENTIFICATION</scope>
    <source>
        <tissue evidence="19">Muscle</tissue>
    </source>
</reference>
<proteinExistence type="predicted"/>
<evidence type="ECO:0000313" key="19">
    <source>
        <dbReference type="RefSeq" id="XP_022249436.1"/>
    </source>
</evidence>